<evidence type="ECO:0008006" key="4">
    <source>
        <dbReference type="Google" id="ProtNLM"/>
    </source>
</evidence>
<proteinExistence type="predicted"/>
<dbReference type="AlphaFoldDB" id="A0AAW0AM15"/>
<sequence>MHEWWPDRECTPHEFKRHKVLCLGGESVLDFLAEQAATQSGYMFRSRAAHSTLEGRGSSILCQIINEMIGSKTGHAIICTQVQYVMILLTDLLQLQISPVYAIRGSNTQAADAALLVLFYAHAALGAGTKYPRRSEVTAMHVTLPVFPTSVFQPYEGRDLSPDLVSVRSDVHSSNNEVTITYGRLVFLFFASTTLIAKTAHGPSANQRLLREYDVYHALRLWQGVAIPKLVGVFVTGDGRNTVLLLSYTGKALKAFSELNLSEKLELYYRLFRLHKSGVQHNDFEPRNVTMSSSGPFLIDFDHASLDHNCSGTSCLELLRAAEALGLDPPLAEQLRRLPSVYSSTVALILAVFGAWFSYVISPLLYNLLKQASM</sequence>
<dbReference type="InterPro" id="IPR011009">
    <property type="entry name" value="Kinase-like_dom_sf"/>
</dbReference>
<dbReference type="EMBL" id="JAWWNJ010000059">
    <property type="protein sequence ID" value="KAK7013592.1"/>
    <property type="molecule type" value="Genomic_DNA"/>
</dbReference>
<evidence type="ECO:0000313" key="3">
    <source>
        <dbReference type="Proteomes" id="UP001362999"/>
    </source>
</evidence>
<keyword evidence="1" id="KW-0812">Transmembrane</keyword>
<evidence type="ECO:0000256" key="1">
    <source>
        <dbReference type="SAM" id="Phobius"/>
    </source>
</evidence>
<reference evidence="2 3" key="1">
    <citation type="journal article" date="2024" name="J Genomics">
        <title>Draft genome sequencing and assembly of Favolaschia claudopus CIRM-BRFM 2984 isolated from oak limbs.</title>
        <authorList>
            <person name="Navarro D."/>
            <person name="Drula E."/>
            <person name="Chaduli D."/>
            <person name="Cazenave R."/>
            <person name="Ahrendt S."/>
            <person name="Wang J."/>
            <person name="Lipzen A."/>
            <person name="Daum C."/>
            <person name="Barry K."/>
            <person name="Grigoriev I.V."/>
            <person name="Favel A."/>
            <person name="Rosso M.N."/>
            <person name="Martin F."/>
        </authorList>
    </citation>
    <scope>NUCLEOTIDE SEQUENCE [LARGE SCALE GENOMIC DNA]</scope>
    <source>
        <strain evidence="2 3">CIRM-BRFM 2984</strain>
    </source>
</reference>
<dbReference type="SUPFAM" id="SSF56112">
    <property type="entry name" value="Protein kinase-like (PK-like)"/>
    <property type="match status" value="1"/>
</dbReference>
<name>A0AAW0AM15_9AGAR</name>
<keyword evidence="1" id="KW-1133">Transmembrane helix</keyword>
<keyword evidence="1" id="KW-0472">Membrane</keyword>
<comment type="caution">
    <text evidence="2">The sequence shown here is derived from an EMBL/GenBank/DDBJ whole genome shotgun (WGS) entry which is preliminary data.</text>
</comment>
<organism evidence="2 3">
    <name type="scientific">Favolaschia claudopus</name>
    <dbReference type="NCBI Taxonomy" id="2862362"/>
    <lineage>
        <taxon>Eukaryota</taxon>
        <taxon>Fungi</taxon>
        <taxon>Dikarya</taxon>
        <taxon>Basidiomycota</taxon>
        <taxon>Agaricomycotina</taxon>
        <taxon>Agaricomycetes</taxon>
        <taxon>Agaricomycetidae</taxon>
        <taxon>Agaricales</taxon>
        <taxon>Marasmiineae</taxon>
        <taxon>Mycenaceae</taxon>
        <taxon>Favolaschia</taxon>
    </lineage>
</organism>
<accession>A0AAW0AM15</accession>
<evidence type="ECO:0000313" key="2">
    <source>
        <dbReference type="EMBL" id="KAK7013592.1"/>
    </source>
</evidence>
<keyword evidence="3" id="KW-1185">Reference proteome</keyword>
<dbReference type="Proteomes" id="UP001362999">
    <property type="component" value="Unassembled WGS sequence"/>
</dbReference>
<gene>
    <name evidence="2" type="ORF">R3P38DRAFT_3207003</name>
</gene>
<protein>
    <recommendedName>
        <fullName evidence="4">Protein kinase domain-containing protein</fullName>
    </recommendedName>
</protein>
<feature type="transmembrane region" description="Helical" evidence="1">
    <location>
        <begin position="346"/>
        <end position="369"/>
    </location>
</feature>